<dbReference type="RefSeq" id="WP_153570963.1">
    <property type="nucleotide sequence ID" value="NZ_CP045725.1"/>
</dbReference>
<dbReference type="InterPro" id="IPR001940">
    <property type="entry name" value="Peptidase_S1C"/>
</dbReference>
<feature type="transmembrane region" description="Helical" evidence="6">
    <location>
        <begin position="31"/>
        <end position="52"/>
    </location>
</feature>
<feature type="transmembrane region" description="Helical" evidence="6">
    <location>
        <begin position="109"/>
        <end position="130"/>
    </location>
</feature>
<dbReference type="InterPro" id="IPR003825">
    <property type="entry name" value="Colicin-V_CvpA"/>
</dbReference>
<dbReference type="PANTHER" id="PTHR45980">
    <property type="match status" value="1"/>
</dbReference>
<evidence type="ECO:0000256" key="6">
    <source>
        <dbReference type="SAM" id="Phobius"/>
    </source>
</evidence>
<dbReference type="AlphaFoldDB" id="A0A5Q2FBN4"/>
<keyword evidence="2 6" id="KW-0812">Transmembrane</keyword>
<gene>
    <name evidence="7" type="ORF">Rai3103_00725</name>
</gene>
<dbReference type="Proteomes" id="UP000386847">
    <property type="component" value="Chromosome"/>
</dbReference>
<organism evidence="7 8">
    <name type="scientific">Raineyella fluvialis</name>
    <dbReference type="NCBI Taxonomy" id="2662261"/>
    <lineage>
        <taxon>Bacteria</taxon>
        <taxon>Bacillati</taxon>
        <taxon>Actinomycetota</taxon>
        <taxon>Actinomycetes</taxon>
        <taxon>Propionibacteriales</taxon>
        <taxon>Propionibacteriaceae</taxon>
        <taxon>Raineyella</taxon>
    </lineage>
</organism>
<evidence type="ECO:0000256" key="1">
    <source>
        <dbReference type="ARBA" id="ARBA00004141"/>
    </source>
</evidence>
<protein>
    <submittedName>
        <fullName evidence="7">MarP family serine protease</fullName>
    </submittedName>
</protein>
<feature type="transmembrane region" description="Helical" evidence="6">
    <location>
        <begin position="72"/>
        <end position="97"/>
    </location>
</feature>
<dbReference type="EMBL" id="CP045725">
    <property type="protein sequence ID" value="QGF22453.1"/>
    <property type="molecule type" value="Genomic_DNA"/>
</dbReference>
<dbReference type="InterPro" id="IPR009003">
    <property type="entry name" value="Peptidase_S1_PA"/>
</dbReference>
<feature type="region of interest" description="Disordered" evidence="5">
    <location>
        <begin position="175"/>
        <end position="202"/>
    </location>
</feature>
<dbReference type="Pfam" id="PF13365">
    <property type="entry name" value="Trypsin_2"/>
    <property type="match status" value="1"/>
</dbReference>
<dbReference type="Gene3D" id="2.40.10.10">
    <property type="entry name" value="Trypsin-like serine proteases"/>
    <property type="match status" value="2"/>
</dbReference>
<keyword evidence="3 6" id="KW-1133">Transmembrane helix</keyword>
<comment type="subcellular location">
    <subcellularLocation>
        <location evidence="1">Membrane</location>
        <topology evidence="1">Multi-pass membrane protein</topology>
    </subcellularLocation>
</comment>
<proteinExistence type="predicted"/>
<name>A0A5Q2FBN4_9ACTN</name>
<dbReference type="Pfam" id="PF02674">
    <property type="entry name" value="Colicin_V"/>
    <property type="match status" value="1"/>
</dbReference>
<sequence>MEDAAWASLLLDVVLVLAVLGTAARGWARGILAGGLEMVGAVGGGALGLWGWSRLHSWSGTGRLATGEQSLLLVLVVLVGALLGSVVSGGLSAWLRPRRGAVVRAADRALGACGAAIVTVLVLGVVATAVRPIAPSSWTGVMADAQVVKGVEAVLPPPLRATASQLGRSLKEAVSPRAFSSPSAEPTLPVQDPDPSSTDSPAVQAAASRVIKVISVGCGGEVLGSGWVSANERVVTNAHVVAGGTEYRVQPGGKGRLLKATLVAIDPDVDVAVLYVPGLTGQPLSTTTAVADQSDVVVAGFPGGGAFTLSPGRVSNTTQASGDDIYGTAGTVRQIYTLRTNVEHGDSGGPVLTRDGKVAGTVFARSQWEPQTGYALTITQTAGTVNRGAHQITAVPSGACAMN</sequence>
<dbReference type="PRINTS" id="PR00834">
    <property type="entry name" value="PROTEASES2C"/>
</dbReference>
<dbReference type="NCBIfam" id="NF033740">
    <property type="entry name" value="MarP_fam_protase"/>
    <property type="match status" value="1"/>
</dbReference>
<evidence type="ECO:0000256" key="3">
    <source>
        <dbReference type="ARBA" id="ARBA00022989"/>
    </source>
</evidence>
<evidence type="ECO:0000256" key="5">
    <source>
        <dbReference type="SAM" id="MobiDB-lite"/>
    </source>
</evidence>
<evidence type="ECO:0000256" key="2">
    <source>
        <dbReference type="ARBA" id="ARBA00022692"/>
    </source>
</evidence>
<evidence type="ECO:0000313" key="7">
    <source>
        <dbReference type="EMBL" id="QGF22453.1"/>
    </source>
</evidence>
<dbReference type="GO" id="GO:0004252">
    <property type="term" value="F:serine-type endopeptidase activity"/>
    <property type="evidence" value="ECO:0007669"/>
    <property type="project" value="InterPro"/>
</dbReference>
<reference evidence="7 8" key="1">
    <citation type="submission" date="2019-10" db="EMBL/GenBank/DDBJ databases">
        <title>Genomic analysis of Raineyella sp. CBA3103.</title>
        <authorList>
            <person name="Roh S.W."/>
        </authorList>
    </citation>
    <scope>NUCLEOTIDE SEQUENCE [LARGE SCALE GENOMIC DNA]</scope>
    <source>
        <strain evidence="7 8">CBA3103</strain>
    </source>
</reference>
<dbReference type="InterPro" id="IPR043504">
    <property type="entry name" value="Peptidase_S1_PA_chymotrypsin"/>
</dbReference>
<dbReference type="GO" id="GO:0006508">
    <property type="term" value="P:proteolysis"/>
    <property type="evidence" value="ECO:0007669"/>
    <property type="project" value="UniProtKB-KW"/>
</dbReference>
<keyword evidence="7" id="KW-0645">Protease</keyword>
<feature type="transmembrane region" description="Helical" evidence="6">
    <location>
        <begin position="6"/>
        <end position="24"/>
    </location>
</feature>
<keyword evidence="4 6" id="KW-0472">Membrane</keyword>
<keyword evidence="8" id="KW-1185">Reference proteome</keyword>
<evidence type="ECO:0000313" key="8">
    <source>
        <dbReference type="Proteomes" id="UP000386847"/>
    </source>
</evidence>
<dbReference type="KEGG" id="rain:Rai3103_00725"/>
<dbReference type="GO" id="GO:0009403">
    <property type="term" value="P:toxin biosynthetic process"/>
    <property type="evidence" value="ECO:0007669"/>
    <property type="project" value="InterPro"/>
</dbReference>
<accession>A0A5Q2FBN4</accession>
<dbReference type="InterPro" id="IPR047680">
    <property type="entry name" value="MarP-like"/>
</dbReference>
<dbReference type="GO" id="GO:0016020">
    <property type="term" value="C:membrane"/>
    <property type="evidence" value="ECO:0007669"/>
    <property type="project" value="UniProtKB-SubCell"/>
</dbReference>
<dbReference type="PANTHER" id="PTHR45980:SF9">
    <property type="entry name" value="PROTEASE DO-LIKE 10, MITOCHONDRIAL-RELATED"/>
    <property type="match status" value="1"/>
</dbReference>
<dbReference type="SUPFAM" id="SSF50494">
    <property type="entry name" value="Trypsin-like serine proteases"/>
    <property type="match status" value="1"/>
</dbReference>
<keyword evidence="7" id="KW-0378">Hydrolase</keyword>
<evidence type="ECO:0000256" key="4">
    <source>
        <dbReference type="ARBA" id="ARBA00023136"/>
    </source>
</evidence>